<feature type="binding site" evidence="13">
    <location>
        <position position="229"/>
    </location>
    <ligand>
        <name>substrate</name>
    </ligand>
</feature>
<keyword evidence="13" id="KW-0028">Amino-acid biosynthesis</keyword>
<accession>A0ABR5Q5F3</accession>
<dbReference type="Gene3D" id="3.40.50.9100">
    <property type="entry name" value="Dehydroquinase, class II"/>
    <property type="match status" value="1"/>
</dbReference>
<dbReference type="PANTHER" id="PTHR21272:SF3">
    <property type="entry name" value="CATABOLIC 3-DEHYDROQUINASE"/>
    <property type="match status" value="1"/>
</dbReference>
<dbReference type="PROSITE" id="PS51098">
    <property type="entry name" value="PTS_EIIB_TYPE_1"/>
    <property type="match status" value="1"/>
</dbReference>
<evidence type="ECO:0000256" key="10">
    <source>
        <dbReference type="ARBA" id="ARBA00022777"/>
    </source>
</evidence>
<feature type="binding site" evidence="13">
    <location>
        <position position="260"/>
    </location>
    <ligand>
        <name>substrate</name>
    </ligand>
</feature>
<reference evidence="16 17" key="1">
    <citation type="journal article" date="2015" name="Genome Announc.">
        <title>Expanding the biotechnology potential of lactobacilli through comparative genomics of 213 strains and associated genera.</title>
        <authorList>
            <person name="Sun Z."/>
            <person name="Harris H.M."/>
            <person name="McCann A."/>
            <person name="Guo C."/>
            <person name="Argimon S."/>
            <person name="Zhang W."/>
            <person name="Yang X."/>
            <person name="Jeffery I.B."/>
            <person name="Cooney J.C."/>
            <person name="Kagawa T.F."/>
            <person name="Liu W."/>
            <person name="Song Y."/>
            <person name="Salvetti E."/>
            <person name="Wrobel A."/>
            <person name="Rasinkangas P."/>
            <person name="Parkhill J."/>
            <person name="Rea M.C."/>
            <person name="O'Sullivan O."/>
            <person name="Ritari J."/>
            <person name="Douillard F.P."/>
            <person name="Paul Ross R."/>
            <person name="Yang R."/>
            <person name="Briner A.E."/>
            <person name="Felis G.E."/>
            <person name="de Vos W.M."/>
            <person name="Barrangou R."/>
            <person name="Klaenhammer T.R."/>
            <person name="Caufield P.W."/>
            <person name="Cui Y."/>
            <person name="Zhang H."/>
            <person name="O'Toole P.W."/>
        </authorList>
    </citation>
    <scope>NUCLEOTIDE SEQUENCE [LARGE SCALE GENOMIC DNA]</scope>
    <source>
        <strain evidence="16 17">DSM 7090</strain>
    </source>
</reference>
<feature type="domain" description="PTS EIIB type-1" evidence="15">
    <location>
        <begin position="5"/>
        <end position="89"/>
    </location>
</feature>
<evidence type="ECO:0000313" key="16">
    <source>
        <dbReference type="EMBL" id="KRO03243.1"/>
    </source>
</evidence>
<dbReference type="InterPro" id="IPR036878">
    <property type="entry name" value="Glu_permease_IIB"/>
</dbReference>
<keyword evidence="10" id="KW-0418">Kinase</keyword>
<dbReference type="CDD" id="cd00466">
    <property type="entry name" value="DHQase_II"/>
    <property type="match status" value="1"/>
</dbReference>
<organism evidence="16 17">
    <name type="scientific">Lancefieldella rimae</name>
    <dbReference type="NCBI Taxonomy" id="1383"/>
    <lineage>
        <taxon>Bacteria</taxon>
        <taxon>Bacillati</taxon>
        <taxon>Actinomycetota</taxon>
        <taxon>Coriobacteriia</taxon>
        <taxon>Coriobacteriales</taxon>
        <taxon>Atopobiaceae</taxon>
        <taxon>Lancefieldella</taxon>
    </lineage>
</organism>
<dbReference type="PROSITE" id="PS01029">
    <property type="entry name" value="DEHYDROQUINASE_II"/>
    <property type="match status" value="1"/>
</dbReference>
<feature type="site" description="Transition state stabilizer" evidence="13">
    <location>
        <position position="166"/>
    </location>
</feature>
<dbReference type="CDD" id="cd00212">
    <property type="entry name" value="PTS_IIB_glc"/>
    <property type="match status" value="1"/>
</dbReference>
<evidence type="ECO:0000256" key="8">
    <source>
        <dbReference type="ARBA" id="ARBA00022679"/>
    </source>
</evidence>
<dbReference type="InterPro" id="IPR018509">
    <property type="entry name" value="DHquinase_II_CS"/>
</dbReference>
<dbReference type="Proteomes" id="UP000051927">
    <property type="component" value="Unassembled WGS sequence"/>
</dbReference>
<evidence type="ECO:0000256" key="13">
    <source>
        <dbReference type="HAMAP-Rule" id="MF_00169"/>
    </source>
</evidence>
<comment type="function">
    <text evidence="13">Catalyzes a trans-dehydration via an enolate intermediate.</text>
</comment>
<evidence type="ECO:0000259" key="15">
    <source>
        <dbReference type="PROSITE" id="PS51098"/>
    </source>
</evidence>
<dbReference type="Gene3D" id="3.30.1360.60">
    <property type="entry name" value="Glucose permease domain IIB"/>
    <property type="match status" value="1"/>
</dbReference>
<feature type="binding site" evidence="13">
    <location>
        <position position="223"/>
    </location>
    <ligand>
        <name>substrate</name>
    </ligand>
</feature>
<feature type="active site" description="Proton donor" evidence="13">
    <location>
        <position position="249"/>
    </location>
</feature>
<keyword evidence="8" id="KW-0808">Transferase</keyword>
<dbReference type="NCBIfam" id="NF003805">
    <property type="entry name" value="PRK05395.1-2"/>
    <property type="match status" value="1"/>
</dbReference>
<comment type="pathway">
    <text evidence="2 13">Metabolic intermediate biosynthesis; chorismate biosynthesis; chorismate from D-erythrose 4-phosphate and phosphoenolpyruvate: step 3/7.</text>
</comment>
<feature type="binding site" evidence="13">
    <location>
        <begin position="250"/>
        <end position="251"/>
    </location>
    <ligand>
        <name>substrate</name>
    </ligand>
</feature>
<evidence type="ECO:0000256" key="7">
    <source>
        <dbReference type="ARBA" id="ARBA00022597"/>
    </source>
</evidence>
<proteinExistence type="inferred from homology"/>
<comment type="subunit">
    <text evidence="4 13">Homododecamer.</text>
</comment>
<keyword evidence="6" id="KW-0813">Transport</keyword>
<keyword evidence="12 13" id="KW-0456">Lyase</keyword>
<evidence type="ECO:0000256" key="1">
    <source>
        <dbReference type="ARBA" id="ARBA00001864"/>
    </source>
</evidence>
<evidence type="ECO:0000256" key="4">
    <source>
        <dbReference type="ARBA" id="ARBA00011193"/>
    </source>
</evidence>
<dbReference type="InterPro" id="IPR036441">
    <property type="entry name" value="DHquinase_II_sf"/>
</dbReference>
<evidence type="ECO:0000256" key="2">
    <source>
        <dbReference type="ARBA" id="ARBA00004902"/>
    </source>
</evidence>
<dbReference type="EMBL" id="JQCP01000001">
    <property type="protein sequence ID" value="KRO03243.1"/>
    <property type="molecule type" value="Genomic_DNA"/>
</dbReference>
<evidence type="ECO:0000256" key="5">
    <source>
        <dbReference type="ARBA" id="ARBA00012060"/>
    </source>
</evidence>
<dbReference type="HAMAP" id="MF_00169">
    <property type="entry name" value="AroQ"/>
    <property type="match status" value="1"/>
</dbReference>
<comment type="similarity">
    <text evidence="3 13">Belongs to the type-II 3-dehydroquinase family.</text>
</comment>
<feature type="binding site" evidence="13">
    <location>
        <position position="236"/>
    </location>
    <ligand>
        <name>substrate</name>
    </ligand>
</feature>
<evidence type="ECO:0000313" key="17">
    <source>
        <dbReference type="Proteomes" id="UP000051927"/>
    </source>
</evidence>
<dbReference type="PROSITE" id="PS01035">
    <property type="entry name" value="PTS_EIIB_TYPE_1_CYS"/>
    <property type="match status" value="1"/>
</dbReference>
<evidence type="ECO:0000256" key="9">
    <source>
        <dbReference type="ARBA" id="ARBA00022683"/>
    </source>
</evidence>
<evidence type="ECO:0000256" key="14">
    <source>
        <dbReference type="PROSITE-ProRule" id="PRU00421"/>
    </source>
</evidence>
<dbReference type="NCBIfam" id="NF003807">
    <property type="entry name" value="PRK05395.1-4"/>
    <property type="match status" value="1"/>
</dbReference>
<sequence length="295" mass="32284">MMDSQQAAQNVLLAIGGSDNLVSNEVCMTRLRLTVTDPTRIDTEQLGNLQGVLGIVGRGINGIEVVFGPNIAQQVNAAITACCNHTQASQVIPIPEDGSTSDEKEVEQLISLLRDVDLSVDNLSHTGTFDTDPKEESVTPEELTQDEQGLRLLIINGPNINMLGIREPKLYGKQDYRTLIKICKEEADRQGFIDCVCYQSNYEGDLVSAIQDALGTYDAILINPAAYTHTSIALLDAALSVKIPMVEVHLTDINEREEYRRVSYLKDACIGVCCGKGFESYREGIALLAKYLTEA</sequence>
<evidence type="ECO:0000256" key="11">
    <source>
        <dbReference type="ARBA" id="ARBA00023141"/>
    </source>
</evidence>
<comment type="caution">
    <text evidence="16">The sequence shown here is derived from an EMBL/GenBank/DDBJ whole genome shotgun (WGS) entry which is preliminary data.</text>
</comment>
<gene>
    <name evidence="13" type="primary">aroQ</name>
    <name evidence="16" type="ORF">IV60_GL000423</name>
</gene>
<evidence type="ECO:0000256" key="6">
    <source>
        <dbReference type="ARBA" id="ARBA00022448"/>
    </source>
</evidence>
<evidence type="ECO:0000256" key="3">
    <source>
        <dbReference type="ARBA" id="ARBA00011037"/>
    </source>
</evidence>
<comment type="catalytic activity">
    <reaction evidence="1 13">
        <text>3-dehydroquinate = 3-dehydroshikimate + H2O</text>
        <dbReference type="Rhea" id="RHEA:21096"/>
        <dbReference type="ChEBI" id="CHEBI:15377"/>
        <dbReference type="ChEBI" id="CHEBI:16630"/>
        <dbReference type="ChEBI" id="CHEBI:32364"/>
        <dbReference type="EC" id="4.2.1.10"/>
    </reaction>
</comment>
<dbReference type="SUPFAM" id="SSF52304">
    <property type="entry name" value="Type II 3-dehydroquinate dehydratase"/>
    <property type="match status" value="1"/>
</dbReference>
<keyword evidence="17" id="KW-1185">Reference proteome</keyword>
<dbReference type="Pfam" id="PF01220">
    <property type="entry name" value="DHquinase_II"/>
    <property type="match status" value="1"/>
</dbReference>
<dbReference type="InterPro" id="IPR018113">
    <property type="entry name" value="PTrfase_EIIB_Cys"/>
</dbReference>
<dbReference type="PANTHER" id="PTHR21272">
    <property type="entry name" value="CATABOLIC 3-DEHYDROQUINASE"/>
    <property type="match status" value="1"/>
</dbReference>
<protein>
    <recommendedName>
        <fullName evidence="5 13">3-dehydroquinate dehydratase</fullName>
        <shortName evidence="13">3-dehydroquinase</shortName>
        <ecNumber evidence="5 13">4.2.1.10</ecNumber>
    </recommendedName>
    <alternativeName>
        <fullName evidence="13">Type II DHQase</fullName>
    </alternativeName>
</protein>
<dbReference type="SUPFAM" id="SSF55604">
    <property type="entry name" value="Glucose permease domain IIB"/>
    <property type="match status" value="1"/>
</dbReference>
<evidence type="ECO:0000256" key="12">
    <source>
        <dbReference type="ARBA" id="ARBA00023239"/>
    </source>
</evidence>
<dbReference type="EC" id="4.2.1.10" evidence="5 13"/>
<name>A0ABR5Q5F3_9ACTN</name>
<feature type="active site" description="Phosphocysteine intermediate; for EIIB activity" evidence="14">
    <location>
        <position position="27"/>
    </location>
</feature>
<dbReference type="InterPro" id="IPR001996">
    <property type="entry name" value="PTS_IIB_1"/>
</dbReference>
<keyword evidence="7" id="KW-0762">Sugar transport</keyword>
<keyword evidence="9" id="KW-0598">Phosphotransferase system</keyword>
<keyword evidence="11 13" id="KW-0057">Aromatic amino acid biosynthesis</keyword>
<dbReference type="Pfam" id="PF00367">
    <property type="entry name" value="PTS_EIIB"/>
    <property type="match status" value="1"/>
</dbReference>
<dbReference type="InterPro" id="IPR001874">
    <property type="entry name" value="DHquinase_II"/>
</dbReference>
<feature type="active site" description="Proton acceptor" evidence="13">
    <location>
        <position position="171"/>
    </location>
</feature>